<organism evidence="2 3">
    <name type="scientific">Solanum tuberosum</name>
    <name type="common">Potato</name>
    <dbReference type="NCBI Taxonomy" id="4113"/>
    <lineage>
        <taxon>Eukaryota</taxon>
        <taxon>Viridiplantae</taxon>
        <taxon>Streptophyta</taxon>
        <taxon>Embryophyta</taxon>
        <taxon>Tracheophyta</taxon>
        <taxon>Spermatophyta</taxon>
        <taxon>Magnoliopsida</taxon>
        <taxon>eudicotyledons</taxon>
        <taxon>Gunneridae</taxon>
        <taxon>Pentapetalae</taxon>
        <taxon>asterids</taxon>
        <taxon>lamiids</taxon>
        <taxon>Solanales</taxon>
        <taxon>Solanaceae</taxon>
        <taxon>Solanoideae</taxon>
        <taxon>Solaneae</taxon>
        <taxon>Solanum</taxon>
    </lineage>
</organism>
<proteinExistence type="predicted"/>
<feature type="compositionally biased region" description="Acidic residues" evidence="1">
    <location>
        <begin position="107"/>
        <end position="123"/>
    </location>
</feature>
<dbReference type="EMBL" id="JAIVGD010000019">
    <property type="protein sequence ID" value="KAH0749623.1"/>
    <property type="molecule type" value="Genomic_DNA"/>
</dbReference>
<feature type="region of interest" description="Disordered" evidence="1">
    <location>
        <begin position="1"/>
        <end position="20"/>
    </location>
</feature>
<comment type="caution">
    <text evidence="2">The sequence shown here is derived from an EMBL/GenBank/DDBJ whole genome shotgun (WGS) entry which is preliminary data.</text>
</comment>
<dbReference type="Proteomes" id="UP000826656">
    <property type="component" value="Unassembled WGS sequence"/>
</dbReference>
<feature type="region of interest" description="Disordered" evidence="1">
    <location>
        <begin position="102"/>
        <end position="134"/>
    </location>
</feature>
<feature type="compositionally biased region" description="Acidic residues" evidence="1">
    <location>
        <begin position="58"/>
        <end position="71"/>
    </location>
</feature>
<evidence type="ECO:0000313" key="2">
    <source>
        <dbReference type="EMBL" id="KAH0749623.1"/>
    </source>
</evidence>
<reference evidence="2 3" key="1">
    <citation type="journal article" date="2021" name="bioRxiv">
        <title>Chromosome-scale and haplotype-resolved genome assembly of a tetraploid potato cultivar.</title>
        <authorList>
            <person name="Sun H."/>
            <person name="Jiao W.-B."/>
            <person name="Krause K."/>
            <person name="Campoy J.A."/>
            <person name="Goel M."/>
            <person name="Folz-Donahue K."/>
            <person name="Kukat C."/>
            <person name="Huettel B."/>
            <person name="Schneeberger K."/>
        </authorList>
    </citation>
    <scope>NUCLEOTIDE SEQUENCE [LARGE SCALE GENOMIC DNA]</scope>
    <source>
        <strain evidence="2">SolTubOtavaFocal</strain>
        <tissue evidence="2">Leaves</tissue>
    </source>
</reference>
<name>A0ABQ7UKA7_SOLTU</name>
<keyword evidence="3" id="KW-1185">Reference proteome</keyword>
<accession>A0ABQ7UKA7</accession>
<evidence type="ECO:0000256" key="1">
    <source>
        <dbReference type="SAM" id="MobiDB-lite"/>
    </source>
</evidence>
<evidence type="ECO:0000313" key="3">
    <source>
        <dbReference type="Proteomes" id="UP000826656"/>
    </source>
</evidence>
<gene>
    <name evidence="2" type="ORF">KY290_028855</name>
</gene>
<feature type="region of interest" description="Disordered" evidence="1">
    <location>
        <begin position="34"/>
        <end position="71"/>
    </location>
</feature>
<feature type="compositionally biased region" description="Pro residues" evidence="1">
    <location>
        <begin position="8"/>
        <end position="17"/>
    </location>
</feature>
<sequence>MERVHLHPPAPPLPPLLHPMRRAVPDYQGLDFPVESDCSPVSSDDESEYYVSNNEYDNCTDDEGVGYDSELESDNSISERVDFPDLLDAPLVNKEIESIEDKIEECVSNEDDNSTDDEGESSEGEQVISRGSDYDSEVECNVPFWVTYFQQVDESEGTDYVFERVRKVKGYGCRDHMYFLIFLAKMGNGYRQFFQAMVVKDQKDNVDFPVVMSRVDD</sequence>
<protein>
    <submittedName>
        <fullName evidence="2">Uncharacterized protein</fullName>
    </submittedName>
</protein>